<dbReference type="InterPro" id="IPR036390">
    <property type="entry name" value="WH_DNA-bd_sf"/>
</dbReference>
<reference evidence="2 3" key="1">
    <citation type="submission" date="2020-08" db="EMBL/GenBank/DDBJ databases">
        <title>Sequencing the genomes of 1000 actinobacteria strains.</title>
        <authorList>
            <person name="Klenk H.-P."/>
        </authorList>
    </citation>
    <scope>NUCLEOTIDE SEQUENCE [LARGE SCALE GENOMIC DNA]</scope>
    <source>
        <strain evidence="2 3">DSM 102122</strain>
    </source>
</reference>
<dbReference type="PANTHER" id="PTHR33164">
    <property type="entry name" value="TRANSCRIPTIONAL REGULATOR, MARR FAMILY"/>
    <property type="match status" value="1"/>
</dbReference>
<dbReference type="SMART" id="SM00347">
    <property type="entry name" value="HTH_MARR"/>
    <property type="match status" value="1"/>
</dbReference>
<evidence type="ECO:0000313" key="3">
    <source>
        <dbReference type="Proteomes" id="UP000542813"/>
    </source>
</evidence>
<proteinExistence type="predicted"/>
<dbReference type="GO" id="GO:0003700">
    <property type="term" value="F:DNA-binding transcription factor activity"/>
    <property type="evidence" value="ECO:0007669"/>
    <property type="project" value="InterPro"/>
</dbReference>
<dbReference type="Gene3D" id="1.10.10.10">
    <property type="entry name" value="Winged helix-like DNA-binding domain superfamily/Winged helix DNA-binding domain"/>
    <property type="match status" value="1"/>
</dbReference>
<keyword evidence="2" id="KW-0238">DNA-binding</keyword>
<dbReference type="Proteomes" id="UP000542813">
    <property type="component" value="Unassembled WGS sequence"/>
</dbReference>
<dbReference type="RefSeq" id="WP_184818740.1">
    <property type="nucleotide sequence ID" value="NZ_JACHMM010000001.1"/>
</dbReference>
<evidence type="ECO:0000313" key="2">
    <source>
        <dbReference type="EMBL" id="MBB5785767.1"/>
    </source>
</evidence>
<name>A0A7W9GLB4_9ACTN</name>
<dbReference type="PROSITE" id="PS50995">
    <property type="entry name" value="HTH_MARR_2"/>
    <property type="match status" value="1"/>
</dbReference>
<accession>A0A7W9GLB4</accession>
<keyword evidence="3" id="KW-1185">Reference proteome</keyword>
<evidence type="ECO:0000259" key="1">
    <source>
        <dbReference type="PROSITE" id="PS50995"/>
    </source>
</evidence>
<dbReference type="AlphaFoldDB" id="A0A7W9GLB4"/>
<dbReference type="SUPFAM" id="SSF46785">
    <property type="entry name" value="Winged helix' DNA-binding domain"/>
    <property type="match status" value="1"/>
</dbReference>
<dbReference type="InterPro" id="IPR000835">
    <property type="entry name" value="HTH_MarR-typ"/>
</dbReference>
<dbReference type="GO" id="GO:0006950">
    <property type="term" value="P:response to stress"/>
    <property type="evidence" value="ECO:0007669"/>
    <property type="project" value="TreeGrafter"/>
</dbReference>
<dbReference type="Pfam" id="PF12802">
    <property type="entry name" value="MarR_2"/>
    <property type="match status" value="1"/>
</dbReference>
<organism evidence="2 3">
    <name type="scientific">Jiangella mangrovi</name>
    <dbReference type="NCBI Taxonomy" id="1524084"/>
    <lineage>
        <taxon>Bacteria</taxon>
        <taxon>Bacillati</taxon>
        <taxon>Actinomycetota</taxon>
        <taxon>Actinomycetes</taxon>
        <taxon>Jiangellales</taxon>
        <taxon>Jiangellaceae</taxon>
        <taxon>Jiangella</taxon>
    </lineage>
</organism>
<comment type="caution">
    <text evidence="2">The sequence shown here is derived from an EMBL/GenBank/DDBJ whole genome shotgun (WGS) entry which is preliminary data.</text>
</comment>
<dbReference type="InterPro" id="IPR039422">
    <property type="entry name" value="MarR/SlyA-like"/>
</dbReference>
<protein>
    <submittedName>
        <fullName evidence="2">DNA-binding MarR family transcriptional regulator</fullName>
    </submittedName>
</protein>
<sequence>MTSDDHTALATETWRVLFDLLVRSRPERDAVLAHLGLTPNEYKALHSLDAEAGRTMKELAAEWQCDASTATWTVDRLQRLDLAERRVHPTDRRARLVVLTPHGVTMRANLLRALYAPPAELLELDDAQLRALSEAVSPLRHDRHVDSGTVNP</sequence>
<dbReference type="PANTHER" id="PTHR33164:SF99">
    <property type="entry name" value="MARR FAMILY REGULATORY PROTEIN"/>
    <property type="match status" value="1"/>
</dbReference>
<gene>
    <name evidence="2" type="ORF">HD601_000342</name>
</gene>
<dbReference type="InterPro" id="IPR036388">
    <property type="entry name" value="WH-like_DNA-bd_sf"/>
</dbReference>
<dbReference type="EMBL" id="JACHMM010000001">
    <property type="protein sequence ID" value="MBB5785767.1"/>
    <property type="molecule type" value="Genomic_DNA"/>
</dbReference>
<dbReference type="GO" id="GO:0003677">
    <property type="term" value="F:DNA binding"/>
    <property type="evidence" value="ECO:0007669"/>
    <property type="project" value="UniProtKB-KW"/>
</dbReference>
<feature type="domain" description="HTH marR-type" evidence="1">
    <location>
        <begin position="10"/>
        <end position="141"/>
    </location>
</feature>